<evidence type="ECO:0000256" key="9">
    <source>
        <dbReference type="PROSITE-ProRule" id="PRU00176"/>
    </source>
</evidence>
<feature type="domain" description="RRM" evidence="12">
    <location>
        <begin position="706"/>
        <end position="783"/>
    </location>
</feature>
<evidence type="ECO:0000256" key="8">
    <source>
        <dbReference type="ARBA" id="ARBA00093627"/>
    </source>
</evidence>
<keyword evidence="2" id="KW-0507">mRNA processing</keyword>
<dbReference type="SUPFAM" id="SSF48452">
    <property type="entry name" value="TPR-like"/>
    <property type="match status" value="1"/>
</dbReference>
<proteinExistence type="predicted"/>
<protein>
    <recommendedName>
        <fullName evidence="8">U4/U6 snRNA-associated-splicing factor PRP24</fullName>
    </recommendedName>
</protein>
<accession>A0AAV5GXG1</accession>
<gene>
    <name evidence="13" type="ORF">Rhopal_007229-T1</name>
</gene>
<dbReference type="InterPro" id="IPR003107">
    <property type="entry name" value="HAT"/>
</dbReference>
<feature type="compositionally biased region" description="Basic and acidic residues" evidence="11">
    <location>
        <begin position="620"/>
        <end position="633"/>
    </location>
</feature>
<feature type="domain" description="RRM" evidence="12">
    <location>
        <begin position="797"/>
        <end position="873"/>
    </location>
</feature>
<keyword evidence="6" id="KW-0539">Nucleus</keyword>
<feature type="coiled-coil region" evidence="10">
    <location>
        <begin position="532"/>
        <end position="559"/>
    </location>
</feature>
<dbReference type="GO" id="GO:0005688">
    <property type="term" value="C:U6 snRNP"/>
    <property type="evidence" value="ECO:0007669"/>
    <property type="project" value="UniProtKB-ARBA"/>
</dbReference>
<dbReference type="PROSITE" id="PS50102">
    <property type="entry name" value="RRM"/>
    <property type="match status" value="2"/>
</dbReference>
<dbReference type="EMBL" id="BQKY01000016">
    <property type="protein sequence ID" value="GJN94155.1"/>
    <property type="molecule type" value="Genomic_DNA"/>
</dbReference>
<evidence type="ECO:0000256" key="5">
    <source>
        <dbReference type="ARBA" id="ARBA00023187"/>
    </source>
</evidence>
<dbReference type="GO" id="GO:0008380">
    <property type="term" value="P:RNA splicing"/>
    <property type="evidence" value="ECO:0007669"/>
    <property type="project" value="UniProtKB-KW"/>
</dbReference>
<dbReference type="SMART" id="SM00386">
    <property type="entry name" value="HAT"/>
    <property type="match status" value="3"/>
</dbReference>
<name>A0AAV5GXG1_9BASI</name>
<comment type="caution">
    <text evidence="13">The sequence shown here is derived from an EMBL/GenBank/DDBJ whole genome shotgun (WGS) entry which is preliminary data.</text>
</comment>
<evidence type="ECO:0000256" key="10">
    <source>
        <dbReference type="SAM" id="Coils"/>
    </source>
</evidence>
<evidence type="ECO:0000313" key="13">
    <source>
        <dbReference type="EMBL" id="GJN94155.1"/>
    </source>
</evidence>
<feature type="compositionally biased region" description="Low complexity" evidence="11">
    <location>
        <begin position="601"/>
        <end position="610"/>
    </location>
</feature>
<dbReference type="Pfam" id="PF00076">
    <property type="entry name" value="RRM_1"/>
    <property type="match status" value="2"/>
</dbReference>
<evidence type="ECO:0000259" key="12">
    <source>
        <dbReference type="PROSITE" id="PS50102"/>
    </source>
</evidence>
<keyword evidence="4 9" id="KW-0694">RNA-binding</keyword>
<dbReference type="InterPro" id="IPR012677">
    <property type="entry name" value="Nucleotide-bd_a/b_plait_sf"/>
</dbReference>
<feature type="compositionally biased region" description="Gly residues" evidence="11">
    <location>
        <begin position="1009"/>
        <end position="1022"/>
    </location>
</feature>
<feature type="compositionally biased region" description="Low complexity" evidence="11">
    <location>
        <begin position="582"/>
        <end position="591"/>
    </location>
</feature>
<evidence type="ECO:0000256" key="11">
    <source>
        <dbReference type="SAM" id="MobiDB-lite"/>
    </source>
</evidence>
<dbReference type="Gene3D" id="3.30.70.330">
    <property type="match status" value="3"/>
</dbReference>
<dbReference type="FunFam" id="3.30.70.330:FF:000365">
    <property type="entry name" value="U4/U6 snRNA-associated-splicing factor PRP24"/>
    <property type="match status" value="1"/>
</dbReference>
<dbReference type="InterPro" id="IPR035979">
    <property type="entry name" value="RBD_domain_sf"/>
</dbReference>
<dbReference type="AlphaFoldDB" id="A0AAV5GXG1"/>
<organism evidence="13 14">
    <name type="scientific">Rhodotorula paludigena</name>
    <dbReference type="NCBI Taxonomy" id="86838"/>
    <lineage>
        <taxon>Eukaryota</taxon>
        <taxon>Fungi</taxon>
        <taxon>Dikarya</taxon>
        <taxon>Basidiomycota</taxon>
        <taxon>Pucciniomycotina</taxon>
        <taxon>Microbotryomycetes</taxon>
        <taxon>Sporidiobolales</taxon>
        <taxon>Sporidiobolaceae</taxon>
        <taxon>Rhodotorula</taxon>
    </lineage>
</organism>
<evidence type="ECO:0000256" key="3">
    <source>
        <dbReference type="ARBA" id="ARBA00022737"/>
    </source>
</evidence>
<keyword evidence="10" id="KW-0175">Coiled coil</keyword>
<dbReference type="SMART" id="SM00360">
    <property type="entry name" value="RRM"/>
    <property type="match status" value="4"/>
</dbReference>
<feature type="region of interest" description="Disordered" evidence="11">
    <location>
        <begin position="121"/>
        <end position="150"/>
    </location>
</feature>
<keyword evidence="3" id="KW-0677">Repeat</keyword>
<dbReference type="SUPFAM" id="SSF54928">
    <property type="entry name" value="RNA-binding domain, RBD"/>
    <property type="match status" value="3"/>
</dbReference>
<feature type="region of interest" description="Disordered" evidence="11">
    <location>
        <begin position="966"/>
        <end position="1064"/>
    </location>
</feature>
<dbReference type="PANTHER" id="PTHR24012">
    <property type="entry name" value="RNA BINDING PROTEIN"/>
    <property type="match status" value="1"/>
</dbReference>
<dbReference type="Proteomes" id="UP001342314">
    <property type="component" value="Unassembled WGS sequence"/>
</dbReference>
<evidence type="ECO:0000256" key="6">
    <source>
        <dbReference type="ARBA" id="ARBA00023242"/>
    </source>
</evidence>
<reference evidence="13 14" key="1">
    <citation type="submission" date="2021-12" db="EMBL/GenBank/DDBJ databases">
        <title>High titer production of polyol ester of fatty acids by Rhodotorula paludigena BS15 towards product separation-free biomass refinery.</title>
        <authorList>
            <person name="Mano J."/>
            <person name="Ono H."/>
            <person name="Tanaka T."/>
            <person name="Naito K."/>
            <person name="Sushida H."/>
            <person name="Ike M."/>
            <person name="Tokuyasu K."/>
            <person name="Kitaoka M."/>
        </authorList>
    </citation>
    <scope>NUCLEOTIDE SEQUENCE [LARGE SCALE GENOMIC DNA]</scope>
    <source>
        <strain evidence="13 14">BS15</strain>
    </source>
</reference>
<evidence type="ECO:0000313" key="14">
    <source>
        <dbReference type="Proteomes" id="UP001342314"/>
    </source>
</evidence>
<dbReference type="Gene3D" id="1.25.40.10">
    <property type="entry name" value="Tetratricopeptide repeat domain"/>
    <property type="match status" value="2"/>
</dbReference>
<dbReference type="CDD" id="cd00590">
    <property type="entry name" value="RRM_SF"/>
    <property type="match status" value="1"/>
</dbReference>
<feature type="region of interest" description="Disordered" evidence="11">
    <location>
        <begin position="582"/>
        <end position="633"/>
    </location>
</feature>
<evidence type="ECO:0000256" key="7">
    <source>
        <dbReference type="ARBA" id="ARBA00093374"/>
    </source>
</evidence>
<dbReference type="GO" id="GO:0003723">
    <property type="term" value="F:RNA binding"/>
    <property type="evidence" value="ECO:0007669"/>
    <property type="project" value="UniProtKB-UniRule"/>
</dbReference>
<evidence type="ECO:0000256" key="2">
    <source>
        <dbReference type="ARBA" id="ARBA00022664"/>
    </source>
</evidence>
<keyword evidence="14" id="KW-1185">Reference proteome</keyword>
<comment type="subcellular location">
    <subcellularLocation>
        <location evidence="1">Nucleus</location>
    </subcellularLocation>
</comment>
<dbReference type="InterPro" id="IPR011990">
    <property type="entry name" value="TPR-like_helical_dom_sf"/>
</dbReference>
<evidence type="ECO:0000256" key="4">
    <source>
        <dbReference type="ARBA" id="ARBA00022884"/>
    </source>
</evidence>
<comment type="function">
    <text evidence="7">Functions as a recycling factor of the spliceosome, a machinery that forms on each precursor-messenger RNA (pre-mRNA) and catalyzes the removal of introns. Chaperones the re-annealing of U4 and U6 snRNAs (small nuclear RNAs) released from previous rounds of splicing, an initial step in reforming the U4/U6-U5 tri-snRNP (small nuclear ribonucleoprotein) that can reassemble into another spliceosome complex; this step involves binding U6 and facilitating the unwinding of the U6 internal stem loop, followed by base-pairing of U6 to U4.</text>
</comment>
<sequence length="1064" mass="117382">MADAEGAPDEYAQLTEQLAAQPFSRELHTHRLALALAHHPDHLELTRAQYAAALPLPEPDYAAWITTRTAALPARPVDDVQPFLDLVDLFRTATRDYPASVPLLAHWASWTVANYYAAHGIAPPPNPQDRDDDDDEDAAMQPATRESGSPDDLLQVVFSLDEVRATCQETLALGGTHLAESSKLWTIWRDFEVDLLKMYPTPDQLVQVEQLYLARLKVPHLDIAETFSAYSSFVTAFDNDNYDKALPAANKIFSATARKSDERYPEEEKLKAAGYTAQAYMDYIAWEREVKRPDTPLVKALFERAARDHPLDHDVWEAYLEWLHKIPEKDANLLQVAQRATRFLPSSSTLWTSSLRISEKLSLASDAIEALFQQAFATRLFDKDMDAVVALYHARASYYRREMERREASAEGSDGPDAELVGFALGVLQEGIETTKRVHKKGDPQTRLEKYLIRLYERFHMVDEARALWESLTKARPNSYAVWYGRADFETRMGAYATAHSVYTAGCSERGLDYPEYLLDAWVAFELECGTLADVEFALAKSKRQRKGLERRRAREAAEAAAKAAASAPADADSFIASAVQGSGASTSAGEGSKKRERSPGAAAGAAAAGGEQGNKKVRVHEPEEQKRDREHSTVFAISSGPMSDDDVRQLFRDCGEIRELHVKEIGGKTYAQIEFMEKESVLAAQTKDKKRVHSLEIEVYIAWQSCLYVTNYPESYDKEAVERLFEKYGTIFDTRWPSKRFKNTRRFCYVQFANPAHAQAALELNGTELEPGHALSVLISDPSRKKSRSDANAHQRELYVASLAKSVKEADLRKLFEPCGPIVGVRVPQDDKGFCKGFAFVEFEDEASAQAALALNNHELKKRHMSVTIAQPRATGTGKFGVAGSTTGGAPGARVETENRGIRVKGLLPDTQEAIIQQEFEKLAPVRMVNYVAGSTEAVVLLENPGDVGKLLMQHDTLTIASQPVQLSAENRSMRPPRSVAPSTTTPDGASLMPRQAGRGRGGRGRGRVGLGAGRGGGRGGAAFVAARAQSGASPSGVGESGEAQPKAENRSQDDFRAMLLKK</sequence>
<evidence type="ECO:0000256" key="1">
    <source>
        <dbReference type="ARBA" id="ARBA00004123"/>
    </source>
</evidence>
<feature type="compositionally biased region" description="Basic and acidic residues" evidence="11">
    <location>
        <begin position="1047"/>
        <end position="1058"/>
    </location>
</feature>
<keyword evidence="5" id="KW-0508">mRNA splicing</keyword>
<dbReference type="InterPro" id="IPR000504">
    <property type="entry name" value="RRM_dom"/>
</dbReference>
<dbReference type="GO" id="GO:0006397">
    <property type="term" value="P:mRNA processing"/>
    <property type="evidence" value="ECO:0007669"/>
    <property type="project" value="UniProtKB-KW"/>
</dbReference>
<feature type="compositionally biased region" description="Low complexity" evidence="11">
    <location>
        <begin position="1023"/>
        <end position="1034"/>
    </location>
</feature>